<dbReference type="EMBL" id="LAZR01033671">
    <property type="protein sequence ID" value="KKL47421.1"/>
    <property type="molecule type" value="Genomic_DNA"/>
</dbReference>
<accession>A0A0F9D106</accession>
<sequence>MIKIRCRTNLDLYQKEQWPVGICCRPMVGDIVESRSGKRLQICSITHKWVAAALAILDCSTGCPILEIELNKRSTGVESHV</sequence>
<organism evidence="1">
    <name type="scientific">marine sediment metagenome</name>
    <dbReference type="NCBI Taxonomy" id="412755"/>
    <lineage>
        <taxon>unclassified sequences</taxon>
        <taxon>metagenomes</taxon>
        <taxon>ecological metagenomes</taxon>
    </lineage>
</organism>
<dbReference type="AlphaFoldDB" id="A0A0F9D106"/>
<protein>
    <submittedName>
        <fullName evidence="1">Uncharacterized protein</fullName>
    </submittedName>
</protein>
<proteinExistence type="predicted"/>
<evidence type="ECO:0000313" key="1">
    <source>
        <dbReference type="EMBL" id="KKL47421.1"/>
    </source>
</evidence>
<gene>
    <name evidence="1" type="ORF">LCGC14_2335690</name>
</gene>
<reference evidence="1" key="1">
    <citation type="journal article" date="2015" name="Nature">
        <title>Complex archaea that bridge the gap between prokaryotes and eukaryotes.</title>
        <authorList>
            <person name="Spang A."/>
            <person name="Saw J.H."/>
            <person name="Jorgensen S.L."/>
            <person name="Zaremba-Niedzwiedzka K."/>
            <person name="Martijn J."/>
            <person name="Lind A.E."/>
            <person name="van Eijk R."/>
            <person name="Schleper C."/>
            <person name="Guy L."/>
            <person name="Ettema T.J."/>
        </authorList>
    </citation>
    <scope>NUCLEOTIDE SEQUENCE</scope>
</reference>
<name>A0A0F9D106_9ZZZZ</name>
<comment type="caution">
    <text evidence="1">The sequence shown here is derived from an EMBL/GenBank/DDBJ whole genome shotgun (WGS) entry which is preliminary data.</text>
</comment>